<dbReference type="GO" id="GO:0016020">
    <property type="term" value="C:membrane"/>
    <property type="evidence" value="ECO:0007669"/>
    <property type="project" value="UniProtKB-SubCell"/>
</dbReference>
<feature type="transmembrane region" description="Helical" evidence="7">
    <location>
        <begin position="182"/>
        <end position="200"/>
    </location>
</feature>
<feature type="transmembrane region" description="Helical" evidence="7">
    <location>
        <begin position="212"/>
        <end position="234"/>
    </location>
</feature>
<accession>A0A0E9NEN1</accession>
<feature type="transmembrane region" description="Helical" evidence="7">
    <location>
        <begin position="358"/>
        <end position="376"/>
    </location>
</feature>
<organism evidence="9 10">
    <name type="scientific">Saitoella complicata (strain BCRC 22490 / CBS 7301 / JCM 7358 / NBRC 10748 / NRRL Y-17804)</name>
    <dbReference type="NCBI Taxonomy" id="698492"/>
    <lineage>
        <taxon>Eukaryota</taxon>
        <taxon>Fungi</taxon>
        <taxon>Dikarya</taxon>
        <taxon>Ascomycota</taxon>
        <taxon>Taphrinomycotina</taxon>
        <taxon>Taphrinomycotina incertae sedis</taxon>
        <taxon>Saitoella</taxon>
    </lineage>
</organism>
<evidence type="ECO:0000256" key="2">
    <source>
        <dbReference type="ARBA" id="ARBA00022448"/>
    </source>
</evidence>
<evidence type="ECO:0000313" key="10">
    <source>
        <dbReference type="Proteomes" id="UP000033140"/>
    </source>
</evidence>
<dbReference type="AlphaFoldDB" id="A0A0E9NEN1"/>
<dbReference type="Proteomes" id="UP000033140">
    <property type="component" value="Unassembled WGS sequence"/>
</dbReference>
<comment type="caution">
    <text evidence="9">The sequence shown here is derived from an EMBL/GenBank/DDBJ whole genome shotgun (WGS) entry which is preliminary data.</text>
</comment>
<reference evidence="9 10" key="1">
    <citation type="journal article" date="2011" name="J. Gen. Appl. Microbiol.">
        <title>Draft genome sequencing of the enigmatic yeast Saitoella complicata.</title>
        <authorList>
            <person name="Nishida H."/>
            <person name="Hamamoto M."/>
            <person name="Sugiyama J."/>
        </authorList>
    </citation>
    <scope>NUCLEOTIDE SEQUENCE [LARGE SCALE GENOMIC DNA]</scope>
    <source>
        <strain evidence="9 10">NRRL Y-17804</strain>
    </source>
</reference>
<feature type="domain" description="Major facilitator superfamily (MFS) profile" evidence="8">
    <location>
        <begin position="57"/>
        <end position="512"/>
    </location>
</feature>
<dbReference type="SUPFAM" id="SSF103473">
    <property type="entry name" value="MFS general substrate transporter"/>
    <property type="match status" value="1"/>
</dbReference>
<evidence type="ECO:0000259" key="8">
    <source>
        <dbReference type="PROSITE" id="PS50850"/>
    </source>
</evidence>
<feature type="transmembrane region" description="Helical" evidence="7">
    <location>
        <begin position="52"/>
        <end position="72"/>
    </location>
</feature>
<feature type="transmembrane region" description="Helical" evidence="7">
    <location>
        <begin position="278"/>
        <end position="298"/>
    </location>
</feature>
<keyword evidence="4 7" id="KW-1133">Transmembrane helix</keyword>
<feature type="transmembrane region" description="Helical" evidence="7">
    <location>
        <begin position="445"/>
        <end position="468"/>
    </location>
</feature>
<reference evidence="9 10" key="2">
    <citation type="journal article" date="2014" name="J. Gen. Appl. Microbiol.">
        <title>The early diverging ascomycetous budding yeast Saitoella complicata has three histone deacetylases belonging to the Clr6, Hos2, and Rpd3 lineages.</title>
        <authorList>
            <person name="Nishida H."/>
            <person name="Matsumoto T."/>
            <person name="Kondo S."/>
            <person name="Hamamoto M."/>
            <person name="Yoshikawa H."/>
        </authorList>
    </citation>
    <scope>NUCLEOTIDE SEQUENCE [LARGE SCALE GENOMIC DNA]</scope>
    <source>
        <strain evidence="9 10">NRRL Y-17804</strain>
    </source>
</reference>
<feature type="region of interest" description="Disordered" evidence="6">
    <location>
        <begin position="518"/>
        <end position="551"/>
    </location>
</feature>
<evidence type="ECO:0000256" key="4">
    <source>
        <dbReference type="ARBA" id="ARBA00022989"/>
    </source>
</evidence>
<keyword evidence="2" id="KW-0813">Transport</keyword>
<dbReference type="CDD" id="cd17476">
    <property type="entry name" value="MFS_Amf1_MDR_like"/>
    <property type="match status" value="1"/>
</dbReference>
<feature type="transmembrane region" description="Helical" evidence="7">
    <location>
        <begin position="153"/>
        <end position="170"/>
    </location>
</feature>
<dbReference type="Pfam" id="PF07690">
    <property type="entry name" value="MFS_1"/>
    <property type="match status" value="1"/>
</dbReference>
<evidence type="ECO:0000256" key="3">
    <source>
        <dbReference type="ARBA" id="ARBA00022692"/>
    </source>
</evidence>
<evidence type="ECO:0000313" key="9">
    <source>
        <dbReference type="EMBL" id="GAO48312.1"/>
    </source>
</evidence>
<dbReference type="Gene3D" id="1.20.1250.20">
    <property type="entry name" value="MFS general substrate transporter like domains"/>
    <property type="match status" value="1"/>
</dbReference>
<evidence type="ECO:0000256" key="1">
    <source>
        <dbReference type="ARBA" id="ARBA00004141"/>
    </source>
</evidence>
<dbReference type="GO" id="GO:0022857">
    <property type="term" value="F:transmembrane transporter activity"/>
    <property type="evidence" value="ECO:0007669"/>
    <property type="project" value="InterPro"/>
</dbReference>
<dbReference type="InterPro" id="IPR020846">
    <property type="entry name" value="MFS_dom"/>
</dbReference>
<dbReference type="PROSITE" id="PS50850">
    <property type="entry name" value="MFS"/>
    <property type="match status" value="1"/>
</dbReference>
<keyword evidence="5 7" id="KW-0472">Membrane</keyword>
<feature type="transmembrane region" description="Helical" evidence="7">
    <location>
        <begin position="383"/>
        <end position="402"/>
    </location>
</feature>
<dbReference type="PANTHER" id="PTHR42718">
    <property type="entry name" value="MAJOR FACILITATOR SUPERFAMILY MULTIDRUG TRANSPORTER MFSC"/>
    <property type="match status" value="1"/>
</dbReference>
<feature type="transmembrane region" description="Helical" evidence="7">
    <location>
        <begin position="319"/>
        <end position="338"/>
    </location>
</feature>
<dbReference type="EMBL" id="BACD03000014">
    <property type="protein sequence ID" value="GAO48312.1"/>
    <property type="molecule type" value="Genomic_DNA"/>
</dbReference>
<proteinExistence type="predicted"/>
<feature type="compositionally biased region" description="Basic and acidic residues" evidence="6">
    <location>
        <begin position="519"/>
        <end position="528"/>
    </location>
</feature>
<dbReference type="InterPro" id="IPR036259">
    <property type="entry name" value="MFS_trans_sf"/>
</dbReference>
<evidence type="ECO:0000256" key="7">
    <source>
        <dbReference type="SAM" id="Phobius"/>
    </source>
</evidence>
<feature type="transmembrane region" description="Helical" evidence="7">
    <location>
        <begin position="123"/>
        <end position="141"/>
    </location>
</feature>
<keyword evidence="10" id="KW-1185">Reference proteome</keyword>
<feature type="transmembrane region" description="Helical" evidence="7">
    <location>
        <begin position="92"/>
        <end position="111"/>
    </location>
</feature>
<feature type="transmembrane region" description="Helical" evidence="7">
    <location>
        <begin position="488"/>
        <end position="508"/>
    </location>
</feature>
<sequence length="551" mass="58538">MDKESRERVTATMADGTLASDVSPPADALDRIETSATAKTLSERPAFLNSTLHEIAFVSTLTFAAVLVGANNGSMNIALPHIGSDLDISGPALNWVVSAYPLVTSCVLLLFGRLADLFGRRRMMLGGTSWMFIWSLVAGFAQNDILLDFCRGLMGLGGAAMLPSAIGLLGRAYQPGPRRNKAFAAFGSGAPLGFVIGLIVGGICAEWIGWRWIFHIVAILCCCLTALTFVVIPRDAPRPEGAKKPVVDYLGALLSTSGLILLVYSLTAAPDASRGWKTPYIIVLLVISVLLLASFLFWQHKMGMNALMPLSIWKLPSFAAVNGVVFLGWAAFGINSLYATLVFQDIEGNRPILTTAKFLPMAIVGTLVNVIAAFIVGRIKGRYILLVGLAGFTIAPMLFALWPRGLIYWAMHFPALCLIVVGADLCFNVANLFIQSSVPPESQALAGGIFNTVTNCATSFGLGLAATVSGSITGDSTDKAALLKGYRGAFWLGTGLSAVGFICCCLFVRVGVAAKRRGKVEPKPKTEEEMVAENLAEESGVKTGMGNTGEL</sequence>
<dbReference type="PANTHER" id="PTHR42718:SF9">
    <property type="entry name" value="MAJOR FACILITATOR SUPERFAMILY MULTIDRUG TRANSPORTER MFSC"/>
    <property type="match status" value="1"/>
</dbReference>
<gene>
    <name evidence="9" type="ORF">G7K_2489-t1</name>
</gene>
<evidence type="ECO:0000256" key="5">
    <source>
        <dbReference type="ARBA" id="ARBA00023136"/>
    </source>
</evidence>
<protein>
    <recommendedName>
        <fullName evidence="8">Major facilitator superfamily (MFS) profile domain-containing protein</fullName>
    </recommendedName>
</protein>
<feature type="transmembrane region" description="Helical" evidence="7">
    <location>
        <begin position="408"/>
        <end position="433"/>
    </location>
</feature>
<evidence type="ECO:0000256" key="6">
    <source>
        <dbReference type="SAM" id="MobiDB-lite"/>
    </source>
</evidence>
<keyword evidence="3 7" id="KW-0812">Transmembrane</keyword>
<feature type="region of interest" description="Disordered" evidence="6">
    <location>
        <begin position="1"/>
        <end position="21"/>
    </location>
</feature>
<reference evidence="9 10" key="3">
    <citation type="journal article" date="2015" name="Genome Announc.">
        <title>Draft Genome Sequence of the Archiascomycetous Yeast Saitoella complicata.</title>
        <authorList>
            <person name="Yamauchi K."/>
            <person name="Kondo S."/>
            <person name="Hamamoto M."/>
            <person name="Takahashi Y."/>
            <person name="Ogura Y."/>
            <person name="Hayashi T."/>
            <person name="Nishida H."/>
        </authorList>
    </citation>
    <scope>NUCLEOTIDE SEQUENCE [LARGE SCALE GENOMIC DNA]</scope>
    <source>
        <strain evidence="9 10">NRRL Y-17804</strain>
    </source>
</reference>
<dbReference type="InterPro" id="IPR011701">
    <property type="entry name" value="MFS"/>
</dbReference>
<name>A0A0E9NEN1_SAICN</name>
<dbReference type="Gene3D" id="1.20.1720.10">
    <property type="entry name" value="Multidrug resistance protein D"/>
    <property type="match status" value="1"/>
</dbReference>
<dbReference type="STRING" id="698492.A0A0E9NEN1"/>
<feature type="transmembrane region" description="Helical" evidence="7">
    <location>
        <begin position="246"/>
        <end position="266"/>
    </location>
</feature>
<comment type="subcellular location">
    <subcellularLocation>
        <location evidence="1">Membrane</location>
        <topology evidence="1">Multi-pass membrane protein</topology>
    </subcellularLocation>
</comment>